<keyword evidence="1" id="KW-0472">Membrane</keyword>
<gene>
    <name evidence="3" type="ORF">BJ878DRAFT_100567</name>
</gene>
<proteinExistence type="predicted"/>
<organism evidence="3 4">
    <name type="scientific">Calycina marina</name>
    <dbReference type="NCBI Taxonomy" id="1763456"/>
    <lineage>
        <taxon>Eukaryota</taxon>
        <taxon>Fungi</taxon>
        <taxon>Dikarya</taxon>
        <taxon>Ascomycota</taxon>
        <taxon>Pezizomycotina</taxon>
        <taxon>Leotiomycetes</taxon>
        <taxon>Helotiales</taxon>
        <taxon>Pezizellaceae</taxon>
        <taxon>Calycina</taxon>
    </lineage>
</organism>
<comment type="caution">
    <text evidence="3">The sequence shown here is derived from an EMBL/GenBank/DDBJ whole genome shotgun (WGS) entry which is preliminary data.</text>
</comment>
<accession>A0A9P7Z9H5</accession>
<feature type="chain" id="PRO_5040161370" evidence="2">
    <location>
        <begin position="22"/>
        <end position="210"/>
    </location>
</feature>
<evidence type="ECO:0000313" key="4">
    <source>
        <dbReference type="Proteomes" id="UP000887226"/>
    </source>
</evidence>
<evidence type="ECO:0000256" key="1">
    <source>
        <dbReference type="SAM" id="Phobius"/>
    </source>
</evidence>
<name>A0A9P7Z9H5_9HELO</name>
<dbReference type="Proteomes" id="UP000887226">
    <property type="component" value="Unassembled WGS sequence"/>
</dbReference>
<keyword evidence="2" id="KW-0732">Signal</keyword>
<feature type="signal peptide" evidence="2">
    <location>
        <begin position="1"/>
        <end position="21"/>
    </location>
</feature>
<keyword evidence="1" id="KW-0812">Transmembrane</keyword>
<dbReference type="EMBL" id="MU253757">
    <property type="protein sequence ID" value="KAG9248063.1"/>
    <property type="molecule type" value="Genomic_DNA"/>
</dbReference>
<keyword evidence="1" id="KW-1133">Transmembrane helix</keyword>
<protein>
    <submittedName>
        <fullName evidence="3">Uncharacterized protein</fullName>
    </submittedName>
</protein>
<evidence type="ECO:0000256" key="2">
    <source>
        <dbReference type="SAM" id="SignalP"/>
    </source>
</evidence>
<dbReference type="AlphaFoldDB" id="A0A9P7Z9H5"/>
<evidence type="ECO:0000313" key="3">
    <source>
        <dbReference type="EMBL" id="KAG9248063.1"/>
    </source>
</evidence>
<sequence length="210" mass="24161">MHLLLAIPSLLSFWMQKPYLAVQIEILESVCVPVYPIPLVRSSSRQENKQERVFSALSFKFNDPNDPEEDSCLLPYFQLHPSQFTTTSQVFDNYTTPCFTRSSQTSSILPQLLVQHFHISTKAQILRPQQLASQRPALPLTYPLTLTTCITILVLVLHLHKTHPRPNISQPHTRHNLLQVFIDFPNPSHDTWFSIPTHLEKRAKDVSNKT</sequence>
<reference evidence="3" key="1">
    <citation type="journal article" date="2021" name="IMA Fungus">
        <title>Genomic characterization of three marine fungi, including Emericellopsis atlantica sp. nov. with signatures of a generalist lifestyle and marine biomass degradation.</title>
        <authorList>
            <person name="Hagestad O.C."/>
            <person name="Hou L."/>
            <person name="Andersen J.H."/>
            <person name="Hansen E.H."/>
            <person name="Altermark B."/>
            <person name="Li C."/>
            <person name="Kuhnert E."/>
            <person name="Cox R.J."/>
            <person name="Crous P.W."/>
            <person name="Spatafora J.W."/>
            <person name="Lail K."/>
            <person name="Amirebrahimi M."/>
            <person name="Lipzen A."/>
            <person name="Pangilinan J."/>
            <person name="Andreopoulos W."/>
            <person name="Hayes R.D."/>
            <person name="Ng V."/>
            <person name="Grigoriev I.V."/>
            <person name="Jackson S.A."/>
            <person name="Sutton T.D.S."/>
            <person name="Dobson A.D.W."/>
            <person name="Rama T."/>
        </authorList>
    </citation>
    <scope>NUCLEOTIDE SEQUENCE</scope>
    <source>
        <strain evidence="3">TRa3180A</strain>
    </source>
</reference>
<feature type="transmembrane region" description="Helical" evidence="1">
    <location>
        <begin position="140"/>
        <end position="159"/>
    </location>
</feature>
<keyword evidence="4" id="KW-1185">Reference proteome</keyword>